<dbReference type="Gene3D" id="3.40.50.11210">
    <property type="entry name" value="Rap/Ran-GAP"/>
    <property type="match status" value="1"/>
</dbReference>
<organism evidence="5 6">
    <name type="scientific">Varroa destructor</name>
    <name type="common">Honeybee mite</name>
    <dbReference type="NCBI Taxonomy" id="109461"/>
    <lineage>
        <taxon>Eukaryota</taxon>
        <taxon>Metazoa</taxon>
        <taxon>Ecdysozoa</taxon>
        <taxon>Arthropoda</taxon>
        <taxon>Chelicerata</taxon>
        <taxon>Arachnida</taxon>
        <taxon>Acari</taxon>
        <taxon>Parasitiformes</taxon>
        <taxon>Mesostigmata</taxon>
        <taxon>Gamasina</taxon>
        <taxon>Dermanyssoidea</taxon>
        <taxon>Varroidae</taxon>
        <taxon>Varroa</taxon>
    </lineage>
</organism>
<dbReference type="InParanoid" id="A0A7M7MFS7"/>
<dbReference type="RefSeq" id="XP_022658581.1">
    <property type="nucleotide sequence ID" value="XM_022802846.1"/>
</dbReference>
<keyword evidence="1" id="KW-0343">GTPase activation</keyword>
<dbReference type="GO" id="GO:0005096">
    <property type="term" value="F:GTPase activator activity"/>
    <property type="evidence" value="ECO:0007669"/>
    <property type="project" value="UniProtKB-KW"/>
</dbReference>
<dbReference type="OrthoDB" id="19311at2759"/>
<dbReference type="Pfam" id="PF20412">
    <property type="entry name" value="RALGAPB_N"/>
    <property type="match status" value="1"/>
</dbReference>
<evidence type="ECO:0000259" key="4">
    <source>
        <dbReference type="PROSITE" id="PS50085"/>
    </source>
</evidence>
<evidence type="ECO:0000256" key="1">
    <source>
        <dbReference type="ARBA" id="ARBA00022468"/>
    </source>
</evidence>
<evidence type="ECO:0000313" key="6">
    <source>
        <dbReference type="Proteomes" id="UP000594260"/>
    </source>
</evidence>
<dbReference type="GO" id="GO:0005634">
    <property type="term" value="C:nucleus"/>
    <property type="evidence" value="ECO:0007669"/>
    <property type="project" value="InterPro"/>
</dbReference>
<dbReference type="PANTHER" id="PTHR10063:SF11">
    <property type="entry name" value="RHO GTPASE-ACTIVATING PROTEIN CG5521-RELATED"/>
    <property type="match status" value="1"/>
</dbReference>
<dbReference type="GO" id="GO:0005737">
    <property type="term" value="C:cytoplasm"/>
    <property type="evidence" value="ECO:0007669"/>
    <property type="project" value="TreeGrafter"/>
</dbReference>
<dbReference type="KEGG" id="vde:111249244"/>
<dbReference type="InterPro" id="IPR035974">
    <property type="entry name" value="Rap/Ran-GAP_sf"/>
</dbReference>
<feature type="compositionally biased region" description="Low complexity" evidence="3">
    <location>
        <begin position="922"/>
        <end position="942"/>
    </location>
</feature>
<reference evidence="5" key="1">
    <citation type="submission" date="2021-01" db="UniProtKB">
        <authorList>
            <consortium name="EnsemblMetazoa"/>
        </authorList>
    </citation>
    <scope>IDENTIFICATION</scope>
</reference>
<feature type="region of interest" description="Disordered" evidence="3">
    <location>
        <begin position="526"/>
        <end position="552"/>
    </location>
</feature>
<name>A0A7M7MFS7_VARDE</name>
<feature type="compositionally biased region" description="Low complexity" evidence="3">
    <location>
        <begin position="2188"/>
        <end position="2205"/>
    </location>
</feature>
<dbReference type="GeneID" id="111249244"/>
<feature type="compositionally biased region" description="Acidic residues" evidence="3">
    <location>
        <begin position="956"/>
        <end position="966"/>
    </location>
</feature>
<dbReference type="PROSITE" id="PS50085">
    <property type="entry name" value="RAPGAP"/>
    <property type="match status" value="1"/>
</dbReference>
<protein>
    <recommendedName>
        <fullName evidence="4">Rap-GAP domain-containing protein</fullName>
    </recommendedName>
</protein>
<feature type="compositionally biased region" description="Low complexity" evidence="3">
    <location>
        <begin position="532"/>
        <end position="541"/>
    </location>
</feature>
<feature type="region of interest" description="Disordered" evidence="3">
    <location>
        <begin position="1788"/>
        <end position="1835"/>
    </location>
</feature>
<feature type="region of interest" description="Disordered" evidence="3">
    <location>
        <begin position="167"/>
        <end position="193"/>
    </location>
</feature>
<dbReference type="Proteomes" id="UP000594260">
    <property type="component" value="Unplaced"/>
</dbReference>
<feature type="region of interest" description="Disordered" evidence="3">
    <location>
        <begin position="638"/>
        <end position="687"/>
    </location>
</feature>
<feature type="compositionally biased region" description="Basic and acidic residues" evidence="3">
    <location>
        <begin position="945"/>
        <end position="955"/>
    </location>
</feature>
<dbReference type="FunFam" id="3.40.50.11210:FF:000001">
    <property type="entry name" value="Ral GTPase-activating protein subunit alpha-1 isoform 1"/>
    <property type="match status" value="1"/>
</dbReference>
<feature type="region of interest" description="Disordered" evidence="3">
    <location>
        <begin position="1406"/>
        <end position="1477"/>
    </location>
</feature>
<feature type="domain" description="Rap-GAP" evidence="4">
    <location>
        <begin position="1879"/>
        <end position="2087"/>
    </location>
</feature>
<proteinExistence type="predicted"/>
<sequence>MFKRDRNIDIVKKAQAKVIEPKRDSFNRLKHLKTFLEHVENQEAKDFFTANYSVLFFIFHDAFSIVEANIRSKGVHKSQREEFEQVRFLFEKILTLLPELLAEGWQAHSIRIAMKKLLHHGNSFKTLCEGIRLFILWYQALKENAPIEVDQMFGQLVPGIVPPSTVSIGPQSPQRDEAKSQESPPNPNTNKDHTFYTVIENEIGPVVAGDQGWLFPPVAGDIQPEDLQSALLEFLLQAVVAQVTKIQWAKLVVNGVRQYERCFSFLLERFRAVYVPHLFPHMSTKYSLYTPNLDLPAAVRSDSVLLSRVQSVVLQWLVSYVSPLRDEREAGATRNAQRMESSLTFYAAKLAWNSFVDDDMQRIVPVLPETDFLTVVQRAVVRNVLFSSPANVDFVHELFRQCLVSPLGQTQTTKKVIAVYREWIQLTHPDPPWFLVEQPSADQPRNPVYCGQQNLYKVFITNASNFFLLSLPAAEGQLLAEQVDLCKRVMNIYRFMVMKKLMERATWEQLLYVILHVTSEVLTHDSPRKDTASAGSSGAAGPVNTAGVGATSSSTTESLGQQLSAALFQTLIVTWIKANLHATICVDLWNGFVRVLSTLAHWEPLVDEWAKTMKTLTRILTTRVYNLDLDNLPLDRLSEQQSKRRRALGKGGKSQDGEGRRGPGSGAAETASGTVRTHRIANDVEGSSKLIQGKSSLAEFLGGVGSSGSGSGHSPASLQRSLSDSHILMHRRNDMNLAQGGRLGRVRSQRLLASPGSGSFSGGCHLQQDSASASPAASSSALESSSIKDHQQLINHVMDCASSDNAGGQTSSHTPLIAGQDMFVRRGSTASEYGSHRASVSSRFDIVRCDSAGEQALREQQQQHLLHQQSFSHIPPLTFDDTGMTTSSTNRNATGGGDVNVVGNALLSNSCSGASANGKGESSASAGAPRNGPAASAGGAAADPQKTDVGKKESGDAMEDGDEEYFGECGDPDGRSVLAGGSQKGWCPEVAAVLWRRMLCSLGNINQIADPHIQCKIMEQLAELSETLLKVRENQGVCEDGSVTSTAPMFIPPVHILTPWLFEATMLGDEYERGRLVAYTLLCDLSLRSHDVPLSAEYVTRLYDVLHRGLTGSSPLVRQCLVRAAGTRFFGARLPGFSLLAWDFTRAAGGILEQHTLKGIPRSEAVQCLGSQLFLGQLYGQLQALNPAESESHQLLPLTGLEEEVISRLMAAASGDPDWQARCTALCAVSVWCYQQLLECSYHVKLLPALTVLLQSLQPGSASSFHQKGVKFSKCNQYTVCQTAAECLALLAEFAPVLLRDLPVLLDLVVKILSVVLIQLYPSANVHQEINERFACLVTSLMFCLAEWIMAIPLDELTRSDGLAPTSLQCALTALDGVVKGTRSDGSVWSGGQIPTLAELFEKLKPKRSDNSSGSGGHKTGTSSVGHHIQSPPETPGGLKPRPPLNTSFSDPARNATLVSSDGRTQSGDGNTNKANPHTNIKLAAKAILCHLLNNVGHFPMNSVSLSSLSSLTTENDDVASCLTRSGSGGASTMNSSRVENQGELSRSAFTAPNIQFFTLNDTAIVSLVEIPPNDKSSDVTEGKARTRVIVRDLCGKFSWECVTLYGPLGCRVGSFPPGPSPDPCMYYAGTRTKNYQQQQLYAAEQLRICGQRLSAGAITGGNESSPQHGALVQSTDADLGIDEKTSVPTWPINLSDSNNSNGSGRLVIQARDNGAHQWNNIKDNLDKVIGYIGVSSPECALQQPLNTAPKALGQQSSLAEADQINEVLSYAEAEQAEVAALRWSPRQRSVPLMPPGDLHDSSEGPAGSSPPHHQDHSNGLSHPHGAAAGGGSAIGQPHTSLAPFQYSRLLLDQLNFLSWERRSSIALLQKNDKLLRELRYLDQQRSRETHKIAVIYVQAGQEDKNSILMNQCGSPEFEAFVSGLGWDVDLRSHSGYRGGLDAHGSTGLTAPYYADSFVEVLYHVSTRIPAHEKDAMTKKLRHLGNDEVHVVWSEHAREYRRGIIATEFGDVFIVLYPLPDGLCRVQINAKHDVPFFGPLFDGSIVDQRVLPALVRATAINADRAVNSLKLMFRSFYEVRSTLIENICSNFKEPATFEEFACKVFQPGSPRGASASVTASGLSGSSSYTSYQASSQHMSSGSVTHGPAINIKSGASSEIAADQSPAISSTSTNSGGLHHHSGIDSNISAMANSTSGTSSAAAVTGSAGGAGASHQGSAMTSGSPPSPQAPPRAHRIDSNHHIVPSTWSQDRG</sequence>
<dbReference type="Pfam" id="PF02145">
    <property type="entry name" value="Rap_GAP"/>
    <property type="match status" value="1"/>
</dbReference>
<feature type="region of interest" description="Disordered" evidence="3">
    <location>
        <begin position="913"/>
        <end position="966"/>
    </location>
</feature>
<dbReference type="OMA" id="ELMRNGW"/>
<dbReference type="SUPFAM" id="SSF48371">
    <property type="entry name" value="ARM repeat"/>
    <property type="match status" value="1"/>
</dbReference>
<dbReference type="InterPro" id="IPR027107">
    <property type="entry name" value="Tuberin/Ral-act_asu"/>
</dbReference>
<feature type="region of interest" description="Disordered" evidence="3">
    <location>
        <begin position="2156"/>
        <end position="2252"/>
    </location>
</feature>
<feature type="compositionally biased region" description="Low complexity" evidence="3">
    <location>
        <begin position="770"/>
        <end position="785"/>
    </location>
</feature>
<feature type="compositionally biased region" description="Polar residues" evidence="3">
    <location>
        <begin position="1457"/>
        <end position="1477"/>
    </location>
</feature>
<accession>A0A7M7MFS7</accession>
<dbReference type="InterPro" id="IPR000331">
    <property type="entry name" value="Rap/Ran_GAP_dom"/>
</dbReference>
<feature type="region of interest" description="Disordered" evidence="3">
    <location>
        <begin position="754"/>
        <end position="787"/>
    </location>
</feature>
<dbReference type="InterPro" id="IPR046859">
    <property type="entry name" value="RGPA/RALGAPB_N"/>
</dbReference>
<dbReference type="FunCoup" id="A0A7M7MFS7">
    <property type="interactions" value="891"/>
</dbReference>
<evidence type="ECO:0000256" key="3">
    <source>
        <dbReference type="SAM" id="MobiDB-lite"/>
    </source>
</evidence>
<dbReference type="EnsemblMetazoa" id="XM_022802846">
    <property type="protein sequence ID" value="XP_022658581"/>
    <property type="gene ID" value="LOC111249244"/>
</dbReference>
<keyword evidence="2" id="KW-0597">Phosphoprotein</keyword>
<keyword evidence="6" id="KW-1185">Reference proteome</keyword>
<dbReference type="GO" id="GO:0051056">
    <property type="term" value="P:regulation of small GTPase mediated signal transduction"/>
    <property type="evidence" value="ECO:0007669"/>
    <property type="project" value="InterPro"/>
</dbReference>
<dbReference type="SUPFAM" id="SSF111347">
    <property type="entry name" value="Rap/Ran-GAP"/>
    <property type="match status" value="1"/>
</dbReference>
<dbReference type="InterPro" id="IPR016024">
    <property type="entry name" value="ARM-type_fold"/>
</dbReference>
<dbReference type="PANTHER" id="PTHR10063">
    <property type="entry name" value="TUBERIN"/>
    <property type="match status" value="1"/>
</dbReference>
<evidence type="ECO:0000256" key="2">
    <source>
        <dbReference type="ARBA" id="ARBA00022553"/>
    </source>
</evidence>
<feature type="compositionally biased region" description="Polar residues" evidence="3">
    <location>
        <begin position="2165"/>
        <end position="2175"/>
    </location>
</feature>
<evidence type="ECO:0000313" key="5">
    <source>
        <dbReference type="EnsemblMetazoa" id="XP_022658581"/>
    </source>
</evidence>